<dbReference type="PANTHER" id="PTHR31493:SF1">
    <property type="entry name" value="PROTEIN C19ORF12"/>
    <property type="match status" value="1"/>
</dbReference>
<evidence type="ECO:0000313" key="2">
    <source>
        <dbReference type="Ensembl" id="ENSMAMP00000014295.1"/>
    </source>
</evidence>
<comment type="similarity">
    <text evidence="1">Belongs to the C19orf12 family.</text>
</comment>
<dbReference type="InterPro" id="IPR033369">
    <property type="entry name" value="C19orf12"/>
</dbReference>
<dbReference type="Ensembl" id="ENSMAMT00000014689.2">
    <property type="protein sequence ID" value="ENSMAMP00000014295.1"/>
    <property type="gene ID" value="ENSMAMG00000009714.2"/>
</dbReference>
<dbReference type="InParanoid" id="A0A3Q3RZQ8"/>
<proteinExistence type="inferred from homology"/>
<reference evidence="2" key="1">
    <citation type="submission" date="2025-08" db="UniProtKB">
        <authorList>
            <consortium name="Ensembl"/>
        </authorList>
    </citation>
    <scope>IDENTIFICATION</scope>
</reference>
<protein>
    <submittedName>
        <fullName evidence="2">Chromosome 19 open reading frame 12</fullName>
    </submittedName>
</protein>
<dbReference type="AlphaFoldDB" id="A0A3Q3RZQ8"/>
<dbReference type="Proteomes" id="UP000261640">
    <property type="component" value="Unplaced"/>
</dbReference>
<sequence>MRVQTPSGPQRPQYFGARMPPRMDDVMRLCCEISAHDQIKVAVKNSTKGAMVAGGGAFVGGLLGGPAGIAIGGTVGGLMGSWLTSGQFKPLPQILMELPPTEQQKLYNDVVAVLSNLDWMDAAQLIALVMGNATLQQQVTAALLNYVTKELRAEVRYRD</sequence>
<evidence type="ECO:0000313" key="3">
    <source>
        <dbReference type="Proteomes" id="UP000261640"/>
    </source>
</evidence>
<dbReference type="Pfam" id="PF20721">
    <property type="entry name" value="C19orf12"/>
    <property type="match status" value="1"/>
</dbReference>
<name>A0A3Q3RZQ8_9TELE</name>
<dbReference type="GeneTree" id="ENSGT00390000009077"/>
<reference evidence="2" key="2">
    <citation type="submission" date="2025-09" db="UniProtKB">
        <authorList>
            <consortium name="Ensembl"/>
        </authorList>
    </citation>
    <scope>IDENTIFICATION</scope>
</reference>
<dbReference type="STRING" id="205130.ENSMAMP00000014295"/>
<dbReference type="PANTHER" id="PTHR31493">
    <property type="entry name" value="NAZO FAMILY MEMBER"/>
    <property type="match status" value="1"/>
</dbReference>
<dbReference type="OrthoDB" id="5976774at2759"/>
<evidence type="ECO:0000256" key="1">
    <source>
        <dbReference type="ARBA" id="ARBA00029457"/>
    </source>
</evidence>
<keyword evidence="3" id="KW-1185">Reference proteome</keyword>
<organism evidence="2 3">
    <name type="scientific">Mastacembelus armatus</name>
    <name type="common">zig-zag eel</name>
    <dbReference type="NCBI Taxonomy" id="205130"/>
    <lineage>
        <taxon>Eukaryota</taxon>
        <taxon>Metazoa</taxon>
        <taxon>Chordata</taxon>
        <taxon>Craniata</taxon>
        <taxon>Vertebrata</taxon>
        <taxon>Euteleostomi</taxon>
        <taxon>Actinopterygii</taxon>
        <taxon>Neopterygii</taxon>
        <taxon>Teleostei</taxon>
        <taxon>Neoteleostei</taxon>
        <taxon>Acanthomorphata</taxon>
        <taxon>Anabantaria</taxon>
        <taxon>Synbranchiformes</taxon>
        <taxon>Mastacembelidae</taxon>
        <taxon>Mastacembelus</taxon>
    </lineage>
</organism>
<accession>A0A3Q3RZQ8</accession>